<evidence type="ECO:0000259" key="3">
    <source>
        <dbReference type="SMART" id="SM00822"/>
    </source>
</evidence>
<dbReference type="Pfam" id="PF13561">
    <property type="entry name" value="adh_short_C2"/>
    <property type="match status" value="1"/>
</dbReference>
<reference evidence="4 5" key="1">
    <citation type="journal article" date="2003" name="Int. J. Syst. Evol. Microbiol.">
        <title>Towards a standardized format for the description of a novel species (of an established genus): Ochrobactrum gallinifaecis sp. nov.</title>
        <authorList>
            <person name="Kampfer P."/>
            <person name="Buczolits S."/>
            <person name="Albrecht A."/>
            <person name="Busse H.J."/>
            <person name="Stackebrandt E."/>
        </authorList>
    </citation>
    <scope>NUCLEOTIDE SEQUENCE [LARGE SCALE GENOMIC DNA]</scope>
    <source>
        <strain evidence="4 5">ISO 196</strain>
    </source>
</reference>
<dbReference type="SMART" id="SM00822">
    <property type="entry name" value="PKS_KR"/>
    <property type="match status" value="1"/>
</dbReference>
<comment type="caution">
    <text evidence="4">The sequence shown here is derived from an EMBL/GenBank/DDBJ whole genome shotgun (WGS) entry which is preliminary data.</text>
</comment>
<dbReference type="GO" id="GO:0016491">
    <property type="term" value="F:oxidoreductase activity"/>
    <property type="evidence" value="ECO:0007669"/>
    <property type="project" value="UniProtKB-KW"/>
</dbReference>
<evidence type="ECO:0000313" key="4">
    <source>
        <dbReference type="EMBL" id="TPF77115.1"/>
    </source>
</evidence>
<dbReference type="PRINTS" id="PR00080">
    <property type="entry name" value="SDRFAMILY"/>
</dbReference>
<keyword evidence="2" id="KW-0560">Oxidoreductase</keyword>
<evidence type="ECO:0000256" key="1">
    <source>
        <dbReference type="ARBA" id="ARBA00006484"/>
    </source>
</evidence>
<dbReference type="AlphaFoldDB" id="A0A502BSC2"/>
<dbReference type="SUPFAM" id="SSF51735">
    <property type="entry name" value="NAD(P)-binding Rossmann-fold domains"/>
    <property type="match status" value="1"/>
</dbReference>
<dbReference type="PROSITE" id="PS00061">
    <property type="entry name" value="ADH_SHORT"/>
    <property type="match status" value="1"/>
</dbReference>
<dbReference type="Proteomes" id="UP000315388">
    <property type="component" value="Unassembled WGS sequence"/>
</dbReference>
<dbReference type="PANTHER" id="PTHR43669:SF14">
    <property type="entry name" value="OXIDOREDUCTASE"/>
    <property type="match status" value="1"/>
</dbReference>
<proteinExistence type="inferred from homology"/>
<evidence type="ECO:0000313" key="5">
    <source>
        <dbReference type="Proteomes" id="UP000315388"/>
    </source>
</evidence>
<keyword evidence="5" id="KW-1185">Reference proteome</keyword>
<comment type="similarity">
    <text evidence="1">Belongs to the short-chain dehydrogenases/reductases (SDR) family.</text>
</comment>
<dbReference type="EMBL" id="VEWJ01000001">
    <property type="protein sequence ID" value="TPF77115.1"/>
    <property type="molecule type" value="Genomic_DNA"/>
</dbReference>
<sequence>MIKEMFDLTGKVAFVTGSSRGIGLAIAEALADAGARVVINSRNPDSLEKARLALAKKGFSVDVAAFDVTDSVAVAEGVERIEAEFGPIDIAVNNAGIQRRSPFTEITDELWRDVLETNLNAVFFVGREISKRMVVRKTGKIINICSLASEVGRPSIVPYTTAKGAVRMLTKGMCCELAGHGIQVNGIGPGYFRTELNTDLFENKQFNDWVCSRTPAGRWGELDELKGVAVFLASGASSFMNGQVIYVDGGLLSGM</sequence>
<dbReference type="InterPro" id="IPR036291">
    <property type="entry name" value="NAD(P)-bd_dom_sf"/>
</dbReference>
<dbReference type="OrthoDB" id="286404at2"/>
<dbReference type="FunFam" id="3.40.50.720:FF:000084">
    <property type="entry name" value="Short-chain dehydrogenase reductase"/>
    <property type="match status" value="1"/>
</dbReference>
<gene>
    <name evidence="4" type="ORF">FHY56_01800</name>
</gene>
<dbReference type="PRINTS" id="PR00081">
    <property type="entry name" value="GDHRDH"/>
</dbReference>
<dbReference type="InterPro" id="IPR057326">
    <property type="entry name" value="KR_dom"/>
</dbReference>
<dbReference type="InterPro" id="IPR002347">
    <property type="entry name" value="SDR_fam"/>
</dbReference>
<feature type="domain" description="Ketoreductase" evidence="3">
    <location>
        <begin position="11"/>
        <end position="190"/>
    </location>
</feature>
<organism evidence="4 5">
    <name type="scientific">Brucella gallinifaecis</name>
    <dbReference type="NCBI Taxonomy" id="215590"/>
    <lineage>
        <taxon>Bacteria</taxon>
        <taxon>Pseudomonadati</taxon>
        <taxon>Pseudomonadota</taxon>
        <taxon>Alphaproteobacteria</taxon>
        <taxon>Hyphomicrobiales</taxon>
        <taxon>Brucellaceae</taxon>
        <taxon>Brucella/Ochrobactrum group</taxon>
        <taxon>Brucella</taxon>
    </lineage>
</organism>
<name>A0A502BSC2_9HYPH</name>
<dbReference type="Gene3D" id="3.40.50.720">
    <property type="entry name" value="NAD(P)-binding Rossmann-like Domain"/>
    <property type="match status" value="1"/>
</dbReference>
<evidence type="ECO:0000256" key="2">
    <source>
        <dbReference type="ARBA" id="ARBA00023002"/>
    </source>
</evidence>
<dbReference type="InterPro" id="IPR020904">
    <property type="entry name" value="Sc_DH/Rdtase_CS"/>
</dbReference>
<dbReference type="CDD" id="cd05347">
    <property type="entry name" value="Ga5DH-like_SDR_c"/>
    <property type="match status" value="1"/>
</dbReference>
<protein>
    <submittedName>
        <fullName evidence="4">SDR family oxidoreductase</fullName>
    </submittedName>
</protein>
<accession>A0A502BSC2</accession>
<dbReference type="RefSeq" id="WP_140903454.1">
    <property type="nucleotide sequence ID" value="NZ_JBHTMD010000017.1"/>
</dbReference>
<dbReference type="PANTHER" id="PTHR43669">
    <property type="entry name" value="5-KETO-D-GLUCONATE 5-REDUCTASE"/>
    <property type="match status" value="1"/>
</dbReference>